<dbReference type="KEGG" id="mefw:F1737_09870"/>
<protein>
    <submittedName>
        <fullName evidence="1">Uncharacterized protein</fullName>
    </submittedName>
</protein>
<accession>A0AA97FGF0</accession>
<proteinExistence type="predicted"/>
<organism evidence="1 2">
    <name type="scientific">Methanochimaera problematica</name>
    <dbReference type="NCBI Taxonomy" id="2609417"/>
    <lineage>
        <taxon>Archaea</taxon>
        <taxon>Methanobacteriati</taxon>
        <taxon>Methanobacteriota</taxon>
        <taxon>Stenosarchaea group</taxon>
        <taxon>Methanomicrobia</taxon>
        <taxon>Methanomicrobiales</taxon>
        <taxon>Methanomicrobiaceae</taxon>
        <taxon>Methanochimaera</taxon>
    </lineage>
</organism>
<name>A0AA97FGF0_9EURY</name>
<dbReference type="EMBL" id="CP043875">
    <property type="protein sequence ID" value="WOF16971.1"/>
    <property type="molecule type" value="Genomic_DNA"/>
</dbReference>
<keyword evidence="2" id="KW-1185">Reference proteome</keyword>
<dbReference type="AlphaFoldDB" id="A0AA97FGF0"/>
<dbReference type="GeneID" id="85230476"/>
<dbReference type="Proteomes" id="UP001301797">
    <property type="component" value="Chromosome"/>
</dbReference>
<evidence type="ECO:0000313" key="2">
    <source>
        <dbReference type="Proteomes" id="UP001301797"/>
    </source>
</evidence>
<evidence type="ECO:0000313" key="1">
    <source>
        <dbReference type="EMBL" id="WOF16971.1"/>
    </source>
</evidence>
<dbReference type="RefSeq" id="WP_317136416.1">
    <property type="nucleotide sequence ID" value="NZ_CP043875.1"/>
</dbReference>
<gene>
    <name evidence="1" type="ORF">F1737_09870</name>
</gene>
<reference evidence="1 2" key="1">
    <citation type="submission" date="2019-09" db="EMBL/GenBank/DDBJ databases">
        <title>The complete genome of Methanoplanus sp. FWC-SCC4.</title>
        <authorList>
            <person name="Chen S.-C."/>
            <person name="Zhou Y.-Z."/>
            <person name="Lai M.-C."/>
        </authorList>
    </citation>
    <scope>NUCLEOTIDE SEQUENCE [LARGE SCALE GENOMIC DNA]</scope>
    <source>
        <strain evidence="1 2">FWC-SCC4</strain>
    </source>
</reference>
<sequence>MKIPLGSDLLLIKGSSSFLLVGKADELFVLCIETSDREVCQTVEKGDLIVVSAPEGGEIDQARMILELVRTYHQPLLVLPKKHPGTKRLKMVVSAGPDIVPRCDIVRGTHPEQNVICASDELSKISLYACDGGVIAEGIESGDDIYTSYV</sequence>